<dbReference type="AlphaFoldDB" id="A0AB39QSU8"/>
<evidence type="ECO:0000259" key="1">
    <source>
        <dbReference type="Pfam" id="PF13649"/>
    </source>
</evidence>
<name>A0AB39QSU8_9ACTN</name>
<dbReference type="EC" id="2.1.1.-" evidence="2"/>
<sequence>MEDRPDLYDWTYQGYNEDLGYWRSVVGTGPVLELGAGSGRISVPLSAAGVDVIALDHSADMLHALGKRSVAEGVVVRRLCARMQYLPLRTASLTSVICPFGSVNYLLDQEDWLRLFAEVRRVLRPGGVFAFEALAWATFGDWLHGAEERVVKQDRTNERVVTLTCRYAFDSATQLARQVRTYTVKDRAGEVEHQVLWVNRYAMAGEIRAMLRYAGLMIADEAGDYNGGRYRHDSEFYLVRCRADR</sequence>
<dbReference type="GO" id="GO:0008168">
    <property type="term" value="F:methyltransferase activity"/>
    <property type="evidence" value="ECO:0007669"/>
    <property type="project" value="UniProtKB-KW"/>
</dbReference>
<keyword evidence="2" id="KW-0489">Methyltransferase</keyword>
<reference evidence="2" key="1">
    <citation type="submission" date="2024-07" db="EMBL/GenBank/DDBJ databases">
        <authorList>
            <person name="Yu S.T."/>
        </authorList>
    </citation>
    <scope>NUCLEOTIDE SEQUENCE</scope>
    <source>
        <strain evidence="2">R39</strain>
    </source>
</reference>
<feature type="domain" description="Methyltransferase" evidence="1">
    <location>
        <begin position="31"/>
        <end position="127"/>
    </location>
</feature>
<dbReference type="InterPro" id="IPR029063">
    <property type="entry name" value="SAM-dependent_MTases_sf"/>
</dbReference>
<proteinExistence type="predicted"/>
<dbReference type="InterPro" id="IPR041698">
    <property type="entry name" value="Methyltransf_25"/>
</dbReference>
<dbReference type="EMBL" id="CP163441">
    <property type="protein sequence ID" value="XDQ46707.1"/>
    <property type="molecule type" value="Genomic_DNA"/>
</dbReference>
<dbReference type="GO" id="GO:0032259">
    <property type="term" value="P:methylation"/>
    <property type="evidence" value="ECO:0007669"/>
    <property type="project" value="UniProtKB-KW"/>
</dbReference>
<dbReference type="Pfam" id="PF13649">
    <property type="entry name" value="Methyltransf_25"/>
    <property type="match status" value="1"/>
</dbReference>
<dbReference type="Gene3D" id="3.40.50.150">
    <property type="entry name" value="Vaccinia Virus protein VP39"/>
    <property type="match status" value="1"/>
</dbReference>
<keyword evidence="2" id="KW-0808">Transferase</keyword>
<dbReference type="CDD" id="cd02440">
    <property type="entry name" value="AdoMet_MTases"/>
    <property type="match status" value="1"/>
</dbReference>
<dbReference type="RefSeq" id="WP_369225740.1">
    <property type="nucleotide sequence ID" value="NZ_CP163441.1"/>
</dbReference>
<gene>
    <name evidence="2" type="ORF">AB5J52_33085</name>
</gene>
<organism evidence="2">
    <name type="scientific">Streptomyces sp. R39</name>
    <dbReference type="NCBI Taxonomy" id="3238631"/>
    <lineage>
        <taxon>Bacteria</taxon>
        <taxon>Bacillati</taxon>
        <taxon>Actinomycetota</taxon>
        <taxon>Actinomycetes</taxon>
        <taxon>Kitasatosporales</taxon>
        <taxon>Streptomycetaceae</taxon>
        <taxon>Streptomyces</taxon>
    </lineage>
</organism>
<dbReference type="SUPFAM" id="SSF53335">
    <property type="entry name" value="S-adenosyl-L-methionine-dependent methyltransferases"/>
    <property type="match status" value="1"/>
</dbReference>
<protein>
    <submittedName>
        <fullName evidence="2">Class I SAM-dependent methyltransferase</fullName>
        <ecNumber evidence="2">2.1.1.-</ecNumber>
    </submittedName>
</protein>
<evidence type="ECO:0000313" key="2">
    <source>
        <dbReference type="EMBL" id="XDQ46707.1"/>
    </source>
</evidence>
<accession>A0AB39QSU8</accession>